<protein>
    <submittedName>
        <fullName evidence="2">Uncharacterized protein</fullName>
    </submittedName>
</protein>
<accession>A0AAD5X3J8</accession>
<evidence type="ECO:0000313" key="2">
    <source>
        <dbReference type="EMBL" id="KAJ3048260.1"/>
    </source>
</evidence>
<proteinExistence type="predicted"/>
<evidence type="ECO:0000256" key="1">
    <source>
        <dbReference type="SAM" id="MobiDB-lite"/>
    </source>
</evidence>
<feature type="region of interest" description="Disordered" evidence="1">
    <location>
        <begin position="41"/>
        <end position="64"/>
    </location>
</feature>
<reference evidence="2" key="1">
    <citation type="submission" date="2020-05" db="EMBL/GenBank/DDBJ databases">
        <title>Phylogenomic resolution of chytrid fungi.</title>
        <authorList>
            <person name="Stajich J.E."/>
            <person name="Amses K."/>
            <person name="Simmons R."/>
            <person name="Seto K."/>
            <person name="Myers J."/>
            <person name="Bonds A."/>
            <person name="Quandt C.A."/>
            <person name="Barry K."/>
            <person name="Liu P."/>
            <person name="Grigoriev I."/>
            <person name="Longcore J.E."/>
            <person name="James T.Y."/>
        </authorList>
    </citation>
    <scope>NUCLEOTIDE SEQUENCE</scope>
    <source>
        <strain evidence="2">JEL0318</strain>
    </source>
</reference>
<keyword evidence="3" id="KW-1185">Reference proteome</keyword>
<dbReference type="EMBL" id="JADGJD010000822">
    <property type="protein sequence ID" value="KAJ3048260.1"/>
    <property type="molecule type" value="Genomic_DNA"/>
</dbReference>
<evidence type="ECO:0000313" key="3">
    <source>
        <dbReference type="Proteomes" id="UP001212841"/>
    </source>
</evidence>
<dbReference type="AlphaFoldDB" id="A0AAD5X3J8"/>
<feature type="non-terminal residue" evidence="2">
    <location>
        <position position="64"/>
    </location>
</feature>
<organism evidence="2 3">
    <name type="scientific">Rhizophlyctis rosea</name>
    <dbReference type="NCBI Taxonomy" id="64517"/>
    <lineage>
        <taxon>Eukaryota</taxon>
        <taxon>Fungi</taxon>
        <taxon>Fungi incertae sedis</taxon>
        <taxon>Chytridiomycota</taxon>
        <taxon>Chytridiomycota incertae sedis</taxon>
        <taxon>Chytridiomycetes</taxon>
        <taxon>Rhizophlyctidales</taxon>
        <taxon>Rhizophlyctidaceae</taxon>
        <taxon>Rhizophlyctis</taxon>
    </lineage>
</organism>
<dbReference type="Proteomes" id="UP001212841">
    <property type="component" value="Unassembled WGS sequence"/>
</dbReference>
<name>A0AAD5X3J8_9FUNG</name>
<comment type="caution">
    <text evidence="2">The sequence shown here is derived from an EMBL/GenBank/DDBJ whole genome shotgun (WGS) entry which is preliminary data.</text>
</comment>
<sequence>MITGVDDALADEVRHYTTSQNLKDAKSAFLEQTILHSITTDTLLSGDAPQPSDEEFWEDGPRPN</sequence>
<gene>
    <name evidence="2" type="ORF">HK097_010736</name>
</gene>